<comment type="caution">
    <text evidence="7">The sequence shown here is derived from an EMBL/GenBank/DDBJ whole genome shotgun (WGS) entry which is preliminary data.</text>
</comment>
<feature type="region of interest" description="Disordered" evidence="5">
    <location>
        <begin position="380"/>
        <end position="399"/>
    </location>
</feature>
<dbReference type="Proteomes" id="UP001521184">
    <property type="component" value="Unassembled WGS sequence"/>
</dbReference>
<dbReference type="PANTHER" id="PTHR13789">
    <property type="entry name" value="MONOOXYGENASE"/>
    <property type="match status" value="1"/>
</dbReference>
<dbReference type="Pfam" id="PF00890">
    <property type="entry name" value="FAD_binding_2"/>
    <property type="match status" value="1"/>
</dbReference>
<evidence type="ECO:0000256" key="4">
    <source>
        <dbReference type="ARBA" id="ARBA00023033"/>
    </source>
</evidence>
<proteinExistence type="inferred from homology"/>
<feature type="compositionally biased region" description="Basic and acidic residues" evidence="5">
    <location>
        <begin position="7"/>
        <end position="20"/>
    </location>
</feature>
<reference evidence="7 8" key="1">
    <citation type="journal article" date="2023" name="Plant Dis.">
        <title>First Report of Diplodia intermedia Causing Canker and Dieback Diseases on Apple Trees in Canada.</title>
        <authorList>
            <person name="Ellouze W."/>
            <person name="Ilyukhin E."/>
            <person name="Sulman M."/>
            <person name="Ali S."/>
        </authorList>
    </citation>
    <scope>NUCLEOTIDE SEQUENCE [LARGE SCALE GENOMIC DNA]</scope>
    <source>
        <strain evidence="7 8">M45-28</strain>
    </source>
</reference>
<evidence type="ECO:0000256" key="3">
    <source>
        <dbReference type="ARBA" id="ARBA00023002"/>
    </source>
</evidence>
<sequence>MAPQSQPDDHVQPPPKEKKTTTTTTHVLVIGAGFAGLTAAIECVRHGHGPVTLLESFARPAAGLGDIISFGHNAGRVFRRWPGVEAALDPICHRSRELVFNRFDGEHLMTQVWDEGALEGAGGKKFNGHRGEIHRVVWEEAVRVGVDVRCGERVVEYFEGEGESGVVVEVEVEVGAEAGVEGGGKRKERKRYTADVVLAADGVRSTARTIVLGQEDKPKSSGYAIWRAWFPSDELAKDPLTRHLVVDGDTHTGWLGPDIHFLAASIKNGTSFSWVCTHKDTADVAESWSAPGSVADALALLSDWSPTVRAIVRHTPPDRLVDWKLVYRDPLPTWVSPGRRIALIGDAAHPFLPTSIQGASQAVEDGVTVAVCLELAAKSSGASGGEEEEGGGQGKKGGDVREALLAYERMRYERVRKAQKTGETTRDRWHKADFNKVKEQPEAVKLPREEWLLGHDAEAHAYAVYAETVERIRKEEAKGVPDVTSLL</sequence>
<protein>
    <recommendedName>
        <fullName evidence="6">FAD-dependent oxidoreductase 2 FAD-binding domain-containing protein</fullName>
    </recommendedName>
</protein>
<evidence type="ECO:0000256" key="1">
    <source>
        <dbReference type="ARBA" id="ARBA00007992"/>
    </source>
</evidence>
<accession>A0ABR3TXS2</accession>
<feature type="domain" description="FAD-dependent oxidoreductase 2 FAD-binding" evidence="6">
    <location>
        <begin position="26"/>
        <end position="55"/>
    </location>
</feature>
<dbReference type="InterPro" id="IPR003953">
    <property type="entry name" value="FAD-dep_OxRdtase_2_FAD-bd"/>
</dbReference>
<keyword evidence="3" id="KW-0560">Oxidoreductase</keyword>
<comment type="similarity">
    <text evidence="1">Belongs to the paxM FAD-dependent monooxygenase family.</text>
</comment>
<dbReference type="SUPFAM" id="SSF51905">
    <property type="entry name" value="FAD/NAD(P)-binding domain"/>
    <property type="match status" value="1"/>
</dbReference>
<dbReference type="EMBL" id="JAKEKT020000015">
    <property type="protein sequence ID" value="KAL1646539.1"/>
    <property type="molecule type" value="Genomic_DNA"/>
</dbReference>
<dbReference type="Gene3D" id="3.50.50.60">
    <property type="entry name" value="FAD/NAD(P)-binding domain"/>
    <property type="match status" value="1"/>
</dbReference>
<gene>
    <name evidence="7" type="ORF">SLS58_003125</name>
</gene>
<feature type="region of interest" description="Disordered" evidence="5">
    <location>
        <begin position="1"/>
        <end position="22"/>
    </location>
</feature>
<keyword evidence="4" id="KW-0503">Monooxygenase</keyword>
<dbReference type="InterPro" id="IPR050493">
    <property type="entry name" value="FAD-dep_Monooxygenase_BioMet"/>
</dbReference>
<keyword evidence="2" id="KW-0285">Flavoprotein</keyword>
<organism evidence="7 8">
    <name type="scientific">Diplodia intermedia</name>
    <dbReference type="NCBI Taxonomy" id="856260"/>
    <lineage>
        <taxon>Eukaryota</taxon>
        <taxon>Fungi</taxon>
        <taxon>Dikarya</taxon>
        <taxon>Ascomycota</taxon>
        <taxon>Pezizomycotina</taxon>
        <taxon>Dothideomycetes</taxon>
        <taxon>Dothideomycetes incertae sedis</taxon>
        <taxon>Botryosphaeriales</taxon>
        <taxon>Botryosphaeriaceae</taxon>
        <taxon>Diplodia</taxon>
    </lineage>
</organism>
<dbReference type="PRINTS" id="PR00420">
    <property type="entry name" value="RNGMNOXGNASE"/>
</dbReference>
<evidence type="ECO:0000259" key="6">
    <source>
        <dbReference type="Pfam" id="PF00890"/>
    </source>
</evidence>
<evidence type="ECO:0000313" key="8">
    <source>
        <dbReference type="Proteomes" id="UP001521184"/>
    </source>
</evidence>
<evidence type="ECO:0000256" key="5">
    <source>
        <dbReference type="SAM" id="MobiDB-lite"/>
    </source>
</evidence>
<keyword evidence="8" id="KW-1185">Reference proteome</keyword>
<evidence type="ECO:0000256" key="2">
    <source>
        <dbReference type="ARBA" id="ARBA00022630"/>
    </source>
</evidence>
<evidence type="ECO:0000313" key="7">
    <source>
        <dbReference type="EMBL" id="KAL1646539.1"/>
    </source>
</evidence>
<name>A0ABR3TXS2_9PEZI</name>
<dbReference type="PANTHER" id="PTHR13789:SF236">
    <property type="entry name" value="MONOOXYGENASE, PUTATIVE (AFU_ORTHOLOGUE AFUA_6G12060)-RELATED"/>
    <property type="match status" value="1"/>
</dbReference>
<dbReference type="InterPro" id="IPR036188">
    <property type="entry name" value="FAD/NAD-bd_sf"/>
</dbReference>
<dbReference type="SUPFAM" id="SSF54373">
    <property type="entry name" value="FAD-linked reductases, C-terminal domain"/>
    <property type="match status" value="1"/>
</dbReference>